<protein>
    <recommendedName>
        <fullName evidence="2">Ribonucleoside-diphosphate reductase subunit beta</fullName>
        <ecNumber evidence="2">1.17.4.1</ecNumber>
    </recommendedName>
</protein>
<feature type="binding site" evidence="4">
    <location>
        <position position="105"/>
    </location>
    <ligand>
        <name>Fe cation</name>
        <dbReference type="ChEBI" id="CHEBI:24875"/>
        <label>1</label>
    </ligand>
</feature>
<keyword evidence="2 4" id="KW-0408">Iron</keyword>
<dbReference type="NCBIfam" id="NF007186">
    <property type="entry name" value="PRK09614.1-5"/>
    <property type="match status" value="1"/>
</dbReference>
<dbReference type="PANTHER" id="PTHR23409">
    <property type="entry name" value="RIBONUCLEOSIDE-DIPHOSPHATE REDUCTASE SMALL CHAIN"/>
    <property type="match status" value="1"/>
</dbReference>
<dbReference type="EMBL" id="PCSZ01000033">
    <property type="protein sequence ID" value="PIP60756.1"/>
    <property type="molecule type" value="Genomic_DNA"/>
</dbReference>
<sequence length="321" mass="37392">MSQLFGACPILTHRKFYRPFEYPEFFEYFRQQNQAHWLPTEVPMESDIADYRFRLSAEEKNLVIQILRFFTQGDIEVNNNYNSNLIPSFPKPEIKMMLSAFAAMESTHVWAYSYLNDSLGLPEKEYSAFLEYESMKNKYDYIQNFDVSAVEELAVNLAVFGGFMEGVSLFASFAILMNFPRLGKLKGVGQIVTWSIRDETLHSNGVCHLFRQIVQENQYIWTDTLRNRLYHACDDMVKLEDHFIDTCFSMGAVPGLKPEEVKQYVRFIADKRLNNLGLDKVYKVANPLSWLDIMINAKEHANFFENRATEYAKGAVVEDWT</sequence>
<feature type="binding site" evidence="4">
    <location>
        <position position="202"/>
    </location>
    <ligand>
        <name>Fe cation</name>
        <dbReference type="ChEBI" id="CHEBI:24875"/>
        <label>2</label>
    </ligand>
</feature>
<organism evidence="5 6">
    <name type="scientific">Candidatus Uhrbacteria bacterium CG22_combo_CG10-13_8_21_14_all_47_17</name>
    <dbReference type="NCBI Taxonomy" id="1975041"/>
    <lineage>
        <taxon>Bacteria</taxon>
        <taxon>Candidatus Uhriibacteriota</taxon>
    </lineage>
</organism>
<dbReference type="SUPFAM" id="SSF47240">
    <property type="entry name" value="Ferritin-like"/>
    <property type="match status" value="1"/>
</dbReference>
<dbReference type="Pfam" id="PF00268">
    <property type="entry name" value="Ribonuc_red_sm"/>
    <property type="match status" value="1"/>
</dbReference>
<reference evidence="5 6" key="1">
    <citation type="submission" date="2017-09" db="EMBL/GenBank/DDBJ databases">
        <title>Depth-based differentiation of microbial function through sediment-hosted aquifers and enrichment of novel symbionts in the deep terrestrial subsurface.</title>
        <authorList>
            <person name="Probst A.J."/>
            <person name="Ladd B."/>
            <person name="Jarett J.K."/>
            <person name="Geller-Mcgrath D.E."/>
            <person name="Sieber C.M."/>
            <person name="Emerson J.B."/>
            <person name="Anantharaman K."/>
            <person name="Thomas B.C."/>
            <person name="Malmstrom R."/>
            <person name="Stieglmeier M."/>
            <person name="Klingl A."/>
            <person name="Woyke T."/>
            <person name="Ryan C.M."/>
            <person name="Banfield J.F."/>
        </authorList>
    </citation>
    <scope>NUCLEOTIDE SEQUENCE [LARGE SCALE GENOMIC DNA]</scope>
    <source>
        <strain evidence="5">CG22_combo_CG10-13_8_21_14_all_47_17</strain>
    </source>
</reference>
<dbReference type="InterPro" id="IPR033909">
    <property type="entry name" value="RNR_small"/>
</dbReference>
<dbReference type="InterPro" id="IPR012348">
    <property type="entry name" value="RNR-like"/>
</dbReference>
<dbReference type="InterPro" id="IPR000358">
    <property type="entry name" value="RNR_small_fam"/>
</dbReference>
<feature type="binding site" evidence="4">
    <location>
        <position position="108"/>
    </location>
    <ligand>
        <name>Fe cation</name>
        <dbReference type="ChEBI" id="CHEBI:24875"/>
        <label>1</label>
    </ligand>
</feature>
<name>A0A2H0BSU4_9BACT</name>
<feature type="binding site" evidence="4">
    <location>
        <position position="74"/>
    </location>
    <ligand>
        <name>Fe cation</name>
        <dbReference type="ChEBI" id="CHEBI:24875"/>
        <label>1</label>
    </ligand>
</feature>
<dbReference type="GO" id="GO:0046872">
    <property type="term" value="F:metal ion binding"/>
    <property type="evidence" value="ECO:0007669"/>
    <property type="project" value="UniProtKB-KW"/>
</dbReference>
<comment type="similarity">
    <text evidence="1 2">Belongs to the ribonucleoside diphosphate reductase small chain family.</text>
</comment>
<evidence type="ECO:0000256" key="4">
    <source>
        <dbReference type="PIRSR" id="PIRSR000355-2"/>
    </source>
</evidence>
<comment type="function">
    <text evidence="2">Provides the precursors necessary for DNA synthesis. Catalyzes the biosynthesis of deoxyribonucleotides from the corresponding ribonucleotides.</text>
</comment>
<dbReference type="PIRSF" id="PIRSF000355">
    <property type="entry name" value="NrdB"/>
    <property type="match status" value="1"/>
</dbReference>
<comment type="caution">
    <text evidence="5">The sequence shown here is derived from an EMBL/GenBank/DDBJ whole genome shotgun (WGS) entry which is preliminary data.</text>
</comment>
<feature type="binding site" evidence="4">
    <location>
        <position position="165"/>
    </location>
    <ligand>
        <name>Fe cation</name>
        <dbReference type="ChEBI" id="CHEBI:24875"/>
        <label>2</label>
    </ligand>
</feature>
<proteinExistence type="inferred from homology"/>
<evidence type="ECO:0000313" key="5">
    <source>
        <dbReference type="EMBL" id="PIP60756.1"/>
    </source>
</evidence>
<dbReference type="Proteomes" id="UP000231581">
    <property type="component" value="Unassembled WGS sequence"/>
</dbReference>
<comment type="cofactor">
    <cofactor evidence="2 4">
        <name>Fe cation</name>
        <dbReference type="ChEBI" id="CHEBI:24875"/>
    </cofactor>
    <text evidence="2 4">Binds 2 iron ions per subunit.</text>
</comment>
<evidence type="ECO:0000313" key="6">
    <source>
        <dbReference type="Proteomes" id="UP000231581"/>
    </source>
</evidence>
<accession>A0A2H0BSU4</accession>
<dbReference type="Gene3D" id="1.10.620.20">
    <property type="entry name" value="Ribonucleotide Reductase, subunit A"/>
    <property type="match status" value="1"/>
</dbReference>
<comment type="catalytic activity">
    <reaction evidence="2">
        <text>a 2'-deoxyribonucleoside 5'-diphosphate + [thioredoxin]-disulfide + H2O = a ribonucleoside 5'-diphosphate + [thioredoxin]-dithiol</text>
        <dbReference type="Rhea" id="RHEA:23252"/>
        <dbReference type="Rhea" id="RHEA-COMP:10698"/>
        <dbReference type="Rhea" id="RHEA-COMP:10700"/>
        <dbReference type="ChEBI" id="CHEBI:15377"/>
        <dbReference type="ChEBI" id="CHEBI:29950"/>
        <dbReference type="ChEBI" id="CHEBI:50058"/>
        <dbReference type="ChEBI" id="CHEBI:57930"/>
        <dbReference type="ChEBI" id="CHEBI:73316"/>
        <dbReference type="EC" id="1.17.4.1"/>
    </reaction>
</comment>
<dbReference type="AlphaFoldDB" id="A0A2H0BSU4"/>
<gene>
    <name evidence="5" type="ORF">COX00_01420</name>
</gene>
<dbReference type="GO" id="GO:0004748">
    <property type="term" value="F:ribonucleoside-diphosphate reductase activity, thioredoxin disulfide as acceptor"/>
    <property type="evidence" value="ECO:0007669"/>
    <property type="project" value="UniProtKB-EC"/>
</dbReference>
<keyword evidence="2 4" id="KW-0479">Metal-binding</keyword>
<dbReference type="CDD" id="cd01049">
    <property type="entry name" value="RNRR2"/>
    <property type="match status" value="1"/>
</dbReference>
<keyword evidence="2" id="KW-0215">Deoxyribonucleotide synthesis</keyword>
<dbReference type="EC" id="1.17.4.1" evidence="2"/>
<dbReference type="GO" id="GO:0009263">
    <property type="term" value="P:deoxyribonucleotide biosynthetic process"/>
    <property type="evidence" value="ECO:0007669"/>
    <property type="project" value="UniProtKB-KW"/>
</dbReference>
<evidence type="ECO:0000256" key="1">
    <source>
        <dbReference type="ARBA" id="ARBA00009303"/>
    </source>
</evidence>
<feature type="active site" evidence="3">
    <location>
        <position position="112"/>
    </location>
</feature>
<dbReference type="PANTHER" id="PTHR23409:SF18">
    <property type="entry name" value="RIBONUCLEOSIDE-DIPHOSPHATE REDUCTASE SUBUNIT M2"/>
    <property type="match status" value="1"/>
</dbReference>
<dbReference type="UniPathway" id="UPA00326"/>
<evidence type="ECO:0000256" key="2">
    <source>
        <dbReference type="PIRNR" id="PIRNR000355"/>
    </source>
</evidence>
<feature type="binding site" evidence="4">
    <location>
        <position position="105"/>
    </location>
    <ligand>
        <name>Fe cation</name>
        <dbReference type="ChEBI" id="CHEBI:24875"/>
        <label>2</label>
    </ligand>
</feature>
<evidence type="ECO:0000256" key="3">
    <source>
        <dbReference type="PIRSR" id="PIRSR000355-1"/>
    </source>
</evidence>
<feature type="binding site" evidence="4">
    <location>
        <position position="199"/>
    </location>
    <ligand>
        <name>Fe cation</name>
        <dbReference type="ChEBI" id="CHEBI:24875"/>
        <label>2</label>
    </ligand>
</feature>
<dbReference type="InterPro" id="IPR009078">
    <property type="entry name" value="Ferritin-like_SF"/>
</dbReference>
<keyword evidence="2" id="KW-0560">Oxidoreductase</keyword>